<evidence type="ECO:0000313" key="8">
    <source>
        <dbReference type="EMBL" id="EDX73815.1"/>
    </source>
</evidence>
<keyword evidence="4 8" id="KW-0808">Transferase</keyword>
<evidence type="ECO:0000256" key="1">
    <source>
        <dbReference type="ARBA" id="ARBA00006530"/>
    </source>
</evidence>
<dbReference type="InterPro" id="IPR001296">
    <property type="entry name" value="Glyco_trans_1"/>
</dbReference>
<evidence type="ECO:0000259" key="6">
    <source>
        <dbReference type="Pfam" id="PF00534"/>
    </source>
</evidence>
<keyword evidence="9" id="KW-1185">Reference proteome</keyword>
<evidence type="ECO:0000256" key="2">
    <source>
        <dbReference type="ARBA" id="ARBA00012536"/>
    </source>
</evidence>
<dbReference type="Gene3D" id="3.40.50.2000">
    <property type="entry name" value="Glycogen Phosphorylase B"/>
    <property type="match status" value="2"/>
</dbReference>
<dbReference type="EC" id="2.4.1.14" evidence="2"/>
<evidence type="ECO:0000256" key="5">
    <source>
        <dbReference type="ARBA" id="ARBA00047471"/>
    </source>
</evidence>
<dbReference type="SUPFAM" id="SSF53756">
    <property type="entry name" value="UDP-Glycosyltransferase/glycogen phosphorylase"/>
    <property type="match status" value="1"/>
</dbReference>
<dbReference type="PANTHER" id="PTHR46039:SF5">
    <property type="entry name" value="SUCROSE-PHOSPHATE SYNTHASE 3-RELATED"/>
    <property type="match status" value="1"/>
</dbReference>
<gene>
    <name evidence="8" type="ORF">MC7420_5695</name>
</gene>
<evidence type="ECO:0000256" key="4">
    <source>
        <dbReference type="ARBA" id="ARBA00022679"/>
    </source>
</evidence>
<dbReference type="Pfam" id="PF13579">
    <property type="entry name" value="Glyco_trans_4_4"/>
    <property type="match status" value="1"/>
</dbReference>
<evidence type="ECO:0000313" key="9">
    <source>
        <dbReference type="Proteomes" id="UP000003835"/>
    </source>
</evidence>
<proteinExistence type="inferred from homology"/>
<dbReference type="HOGENOM" id="CLU_009583_24_2_3"/>
<dbReference type="RefSeq" id="WP_006102579.1">
    <property type="nucleotide sequence ID" value="NZ_DS989855.1"/>
</dbReference>
<evidence type="ECO:0000256" key="3">
    <source>
        <dbReference type="ARBA" id="ARBA00022676"/>
    </source>
</evidence>
<dbReference type="AlphaFoldDB" id="B4VVQ0"/>
<feature type="domain" description="Glycosyltransferase subfamily 4-like N-terminal" evidence="7">
    <location>
        <begin position="26"/>
        <end position="196"/>
    </location>
</feature>
<organism evidence="8 9">
    <name type="scientific">Coleofasciculus chthonoplastes PCC 7420</name>
    <dbReference type="NCBI Taxonomy" id="118168"/>
    <lineage>
        <taxon>Bacteria</taxon>
        <taxon>Bacillati</taxon>
        <taxon>Cyanobacteriota</taxon>
        <taxon>Cyanophyceae</taxon>
        <taxon>Coleofasciculales</taxon>
        <taxon>Coleofasciculaceae</taxon>
        <taxon>Coleofasciculus</taxon>
    </lineage>
</organism>
<keyword evidence="3" id="KW-0328">Glycosyltransferase</keyword>
<dbReference type="STRING" id="118168.MC7420_5695"/>
<evidence type="ECO:0000259" key="7">
    <source>
        <dbReference type="Pfam" id="PF13579"/>
    </source>
</evidence>
<comment type="similarity">
    <text evidence="1">Belongs to the glycosyltransferase 1 family.</text>
</comment>
<comment type="catalytic activity">
    <reaction evidence="5">
        <text>beta-D-fructose 6-phosphate + UDP-alpha-D-glucose = sucrose 6(F)-phosphate + UDP + H(+)</text>
        <dbReference type="Rhea" id="RHEA:22172"/>
        <dbReference type="ChEBI" id="CHEBI:15378"/>
        <dbReference type="ChEBI" id="CHEBI:57634"/>
        <dbReference type="ChEBI" id="CHEBI:57723"/>
        <dbReference type="ChEBI" id="CHEBI:58223"/>
        <dbReference type="ChEBI" id="CHEBI:58885"/>
        <dbReference type="EC" id="2.4.1.14"/>
    </reaction>
</comment>
<reference evidence="8 9" key="1">
    <citation type="submission" date="2008-07" db="EMBL/GenBank/DDBJ databases">
        <authorList>
            <person name="Tandeau de Marsac N."/>
            <person name="Ferriera S."/>
            <person name="Johnson J."/>
            <person name="Kravitz S."/>
            <person name="Beeson K."/>
            <person name="Sutton G."/>
            <person name="Rogers Y.-H."/>
            <person name="Friedman R."/>
            <person name="Frazier M."/>
            <person name="Venter J.C."/>
        </authorList>
    </citation>
    <scope>NUCLEOTIDE SEQUENCE [LARGE SCALE GENOMIC DNA]</scope>
    <source>
        <strain evidence="8 9">PCC 7420</strain>
    </source>
</reference>
<protein>
    <recommendedName>
        <fullName evidence="2">sucrose-phosphate synthase</fullName>
        <ecNumber evidence="2">2.4.1.14</ecNumber>
    </recommendedName>
</protein>
<sequence length="509" mass="57500">MYIGFLNPQGNFDPEDRYITEHPDFGGQLVYVKQVALAIAAQGHRVDILTRQIIDPEWEGFAEPFDGYPGVENVRIVRLPAGPQEFLRKELLWTHLVRDWVPNILKFYQDQGEIPDIMTAHYADGGLAGLLLEAQTGVPFTFTAHSLGAQKMDKLKVTPENLAQMNDYYYFGHRLVVERLSMNHSAINITNTRQERFNQYSHPAYRGAVDVDNDSRFAVISPGVDPDMFSAEVRSPNEEATYQLVQDKLARDIAESRRDLPVILASSRLDPKKNLLGLVQAFAYSSTLQERANIVLITAGLDNPLKEKLKDEQTEQKVLAPIREVVNDHNLWGKISAFCVPDQPALAATYRFLAQRRSVFALPSLFEPFGLAPLEAAAAGLPVVVTQNGGITESLQTDNQDYGVLIDPDDPADMARGLERLICNQQEWQSFSQRTQQLVLNHYTWESTAQCYLNRIEQILLSPETHRCVPRLPIHPFWRNPQPENDVSLAELSQLYFGHDYPSVGKFSP</sequence>
<dbReference type="InterPro" id="IPR044161">
    <property type="entry name" value="SPS"/>
</dbReference>
<dbReference type="GO" id="GO:0046524">
    <property type="term" value="F:sucrose-phosphate synthase activity"/>
    <property type="evidence" value="ECO:0007669"/>
    <property type="project" value="UniProtKB-EC"/>
</dbReference>
<dbReference type="eggNOG" id="COG0297">
    <property type="taxonomic scope" value="Bacteria"/>
</dbReference>
<dbReference type="Pfam" id="PF00534">
    <property type="entry name" value="Glycos_transf_1"/>
    <property type="match status" value="1"/>
</dbReference>
<accession>B4VVQ0</accession>
<dbReference type="Proteomes" id="UP000003835">
    <property type="component" value="Unassembled WGS sequence"/>
</dbReference>
<dbReference type="OrthoDB" id="9795068at2"/>
<dbReference type="EMBL" id="DS989855">
    <property type="protein sequence ID" value="EDX73815.1"/>
    <property type="molecule type" value="Genomic_DNA"/>
</dbReference>
<dbReference type="InterPro" id="IPR028098">
    <property type="entry name" value="Glyco_trans_4-like_N"/>
</dbReference>
<feature type="domain" description="Glycosyl transferase family 1" evidence="6">
    <location>
        <begin position="252"/>
        <end position="436"/>
    </location>
</feature>
<name>B4VVQ0_9CYAN</name>
<dbReference type="PANTHER" id="PTHR46039">
    <property type="entry name" value="SUCROSE-PHOSPHATE SYNTHASE 3-RELATED"/>
    <property type="match status" value="1"/>
</dbReference>